<keyword evidence="3" id="KW-1185">Reference proteome</keyword>
<dbReference type="Proteomes" id="UP001249851">
    <property type="component" value="Unassembled WGS sequence"/>
</dbReference>
<dbReference type="PANTHER" id="PTHR46791">
    <property type="entry name" value="EXPRESSED PROTEIN"/>
    <property type="match status" value="1"/>
</dbReference>
<dbReference type="InterPro" id="IPR012337">
    <property type="entry name" value="RNaseH-like_sf"/>
</dbReference>
<sequence length="227" mass="26833">MLGYTPVNWKTFCSNGRGRSELERSASCIGHRQMHQRLRNDHHLSVDRETVRLKVMDPDGVEMRKKRRLKRWKYSSPGPNYLWHIDGYDKLKPYSFAIHGCIDGYSRRIMWLEVASTNKDAAVRADHFLECVQQMEGTARIVHADPGAENVNLEVLQKFKGQWSGQFCWREEFYRIEAWWAFLRNSETNWWMNFFKGMLEVLFYGRDSGRTRLNSTALEFASHPYAE</sequence>
<dbReference type="InterPro" id="IPR058913">
    <property type="entry name" value="Integrase_dom_put"/>
</dbReference>
<dbReference type="SUPFAM" id="SSF53098">
    <property type="entry name" value="Ribonuclease H-like"/>
    <property type="match status" value="1"/>
</dbReference>
<proteinExistence type="predicted"/>
<evidence type="ECO:0000313" key="2">
    <source>
        <dbReference type="EMBL" id="KAK2564191.1"/>
    </source>
</evidence>
<name>A0AAD9QMX1_ACRCE</name>
<protein>
    <recommendedName>
        <fullName evidence="1">Integrase core domain-containing protein</fullName>
    </recommendedName>
</protein>
<dbReference type="EMBL" id="JARQWQ010000023">
    <property type="protein sequence ID" value="KAK2564191.1"/>
    <property type="molecule type" value="Genomic_DNA"/>
</dbReference>
<organism evidence="2 3">
    <name type="scientific">Acropora cervicornis</name>
    <name type="common">Staghorn coral</name>
    <dbReference type="NCBI Taxonomy" id="6130"/>
    <lineage>
        <taxon>Eukaryota</taxon>
        <taxon>Metazoa</taxon>
        <taxon>Cnidaria</taxon>
        <taxon>Anthozoa</taxon>
        <taxon>Hexacorallia</taxon>
        <taxon>Scleractinia</taxon>
        <taxon>Astrocoeniina</taxon>
        <taxon>Acroporidae</taxon>
        <taxon>Acropora</taxon>
    </lineage>
</organism>
<reference evidence="2" key="1">
    <citation type="journal article" date="2023" name="G3 (Bethesda)">
        <title>Whole genome assembly and annotation of the endangered Caribbean coral Acropora cervicornis.</title>
        <authorList>
            <person name="Selwyn J.D."/>
            <person name="Vollmer S.V."/>
        </authorList>
    </citation>
    <scope>NUCLEOTIDE SEQUENCE</scope>
    <source>
        <strain evidence="2">K2</strain>
    </source>
</reference>
<dbReference type="Pfam" id="PF24764">
    <property type="entry name" value="rva_4"/>
    <property type="match status" value="1"/>
</dbReference>
<evidence type="ECO:0000259" key="1">
    <source>
        <dbReference type="Pfam" id="PF24764"/>
    </source>
</evidence>
<feature type="domain" description="Integrase core" evidence="1">
    <location>
        <begin position="74"/>
        <end position="198"/>
    </location>
</feature>
<dbReference type="AlphaFoldDB" id="A0AAD9QMX1"/>
<reference evidence="2" key="2">
    <citation type="journal article" date="2023" name="Science">
        <title>Genomic signatures of disease resistance in endangered staghorn corals.</title>
        <authorList>
            <person name="Vollmer S.V."/>
            <person name="Selwyn J.D."/>
            <person name="Despard B.A."/>
            <person name="Roesel C.L."/>
        </authorList>
    </citation>
    <scope>NUCLEOTIDE SEQUENCE</scope>
    <source>
        <strain evidence="2">K2</strain>
    </source>
</reference>
<evidence type="ECO:0000313" key="3">
    <source>
        <dbReference type="Proteomes" id="UP001249851"/>
    </source>
</evidence>
<dbReference type="PANTHER" id="PTHR46791:SF13">
    <property type="entry name" value="CLR5 DOMAIN-CONTAINING PROTEIN"/>
    <property type="match status" value="1"/>
</dbReference>
<comment type="caution">
    <text evidence="2">The sequence shown here is derived from an EMBL/GenBank/DDBJ whole genome shotgun (WGS) entry which is preliminary data.</text>
</comment>
<gene>
    <name evidence="2" type="ORF">P5673_012435</name>
</gene>
<accession>A0AAD9QMX1</accession>